<dbReference type="Pfam" id="PF22589">
    <property type="entry name" value="SPMIP1"/>
    <property type="match status" value="1"/>
</dbReference>
<gene>
    <name evidence="2" type="ORF">EGW08_016572</name>
</gene>
<dbReference type="EMBL" id="RQTK01000720">
    <property type="protein sequence ID" value="RUS75678.1"/>
    <property type="molecule type" value="Genomic_DNA"/>
</dbReference>
<dbReference type="Proteomes" id="UP000271974">
    <property type="component" value="Unassembled WGS sequence"/>
</dbReference>
<keyword evidence="3" id="KW-1185">Reference proteome</keyword>
<dbReference type="InterPro" id="IPR054323">
    <property type="entry name" value="SPMIP1_C"/>
</dbReference>
<dbReference type="AlphaFoldDB" id="A0A433T285"/>
<comment type="caution">
    <text evidence="2">The sequence shown here is derived from an EMBL/GenBank/DDBJ whole genome shotgun (WGS) entry which is preliminary data.</text>
</comment>
<reference evidence="2 3" key="1">
    <citation type="submission" date="2019-01" db="EMBL/GenBank/DDBJ databases">
        <title>A draft genome assembly of the solar-powered sea slug Elysia chlorotica.</title>
        <authorList>
            <person name="Cai H."/>
            <person name="Li Q."/>
            <person name="Fang X."/>
            <person name="Li J."/>
            <person name="Curtis N.E."/>
            <person name="Altenburger A."/>
            <person name="Shibata T."/>
            <person name="Feng M."/>
            <person name="Maeda T."/>
            <person name="Schwartz J.A."/>
            <person name="Shigenobu S."/>
            <person name="Lundholm N."/>
            <person name="Nishiyama T."/>
            <person name="Yang H."/>
            <person name="Hasebe M."/>
            <person name="Li S."/>
            <person name="Pierce S.K."/>
            <person name="Wang J."/>
        </authorList>
    </citation>
    <scope>NUCLEOTIDE SEQUENCE [LARGE SCALE GENOMIC DNA]</scope>
    <source>
        <strain evidence="2">EC2010</strain>
        <tissue evidence="2">Whole organism of an adult</tissue>
    </source>
</reference>
<evidence type="ECO:0000313" key="2">
    <source>
        <dbReference type="EMBL" id="RUS75678.1"/>
    </source>
</evidence>
<name>A0A433T285_ELYCH</name>
<proteinExistence type="predicted"/>
<dbReference type="PANTHER" id="PTHR35826:SF1">
    <property type="entry name" value="PROTEIN ATP6V1FNB-LIKE"/>
    <property type="match status" value="1"/>
</dbReference>
<evidence type="ECO:0000313" key="3">
    <source>
        <dbReference type="Proteomes" id="UP000271974"/>
    </source>
</evidence>
<dbReference type="OrthoDB" id="410807at2759"/>
<protein>
    <recommendedName>
        <fullName evidence="1">Sperm microtubule inner protein 1 C-terminal domain-containing protein</fullName>
    </recommendedName>
</protein>
<evidence type="ECO:0000259" key="1">
    <source>
        <dbReference type="Pfam" id="PF22589"/>
    </source>
</evidence>
<accession>A0A433T285</accession>
<dbReference type="PANTHER" id="PTHR35826">
    <property type="entry name" value="PROTEIN ATP6V1FNB-LIKE"/>
    <property type="match status" value="1"/>
</dbReference>
<feature type="domain" description="Sperm microtubule inner protein 1 C-terminal" evidence="1">
    <location>
        <begin position="76"/>
        <end position="182"/>
    </location>
</feature>
<organism evidence="2 3">
    <name type="scientific">Elysia chlorotica</name>
    <name type="common">Eastern emerald elysia</name>
    <name type="synonym">Sea slug</name>
    <dbReference type="NCBI Taxonomy" id="188477"/>
    <lineage>
        <taxon>Eukaryota</taxon>
        <taxon>Metazoa</taxon>
        <taxon>Spiralia</taxon>
        <taxon>Lophotrochozoa</taxon>
        <taxon>Mollusca</taxon>
        <taxon>Gastropoda</taxon>
        <taxon>Heterobranchia</taxon>
        <taxon>Euthyneura</taxon>
        <taxon>Panpulmonata</taxon>
        <taxon>Sacoglossa</taxon>
        <taxon>Placobranchoidea</taxon>
        <taxon>Plakobranchidae</taxon>
        <taxon>Elysia</taxon>
    </lineage>
</organism>
<sequence>MARNPYANTQMQNFWKESVEKEATARLVSFAKMRGQTRNKPRQLEVFRKKIEDNKPSDALLERLPPISAEPHFNRKKADFNAPHGLERARTDIAVDAPEMRPVSPLIKEALYDGFTKEGKGRYIYLQQRYGKIPEEKFAFPTCSSWEYGWRLSDVIKKDDIKKPKHGRNKIVEDTFYTRNGLLGCSNRVH</sequence>